<dbReference type="Gene3D" id="1.20.5.620">
    <property type="entry name" value="F1F0 ATP synthase subunit B, membrane domain"/>
    <property type="match status" value="1"/>
</dbReference>
<dbReference type="GO" id="GO:0046933">
    <property type="term" value="F:proton-transporting ATP synthase activity, rotational mechanism"/>
    <property type="evidence" value="ECO:0007669"/>
    <property type="project" value="UniProtKB-UniRule"/>
</dbReference>
<sequence>MSKLEDILQQEVLAEITEVTKAAEVRAAEIIKAAQEQAEALKATRQKQLEAERAAAERRAESAAELVLNQARIQARGQVVDRVKAEALKALASLQGQPGYDEILTKLAEEALQGLGQAEAVVVNPDDAAKIEPWAKAKGLELRTDAGLRYGVRLVAPGGKSMVQNSLPERLERAWDSLSAKAAKAIWG</sequence>
<organism evidence="6 7">
    <name type="scientific">Calidithermus roseus</name>
    <dbReference type="NCBI Taxonomy" id="1644118"/>
    <lineage>
        <taxon>Bacteria</taxon>
        <taxon>Thermotogati</taxon>
        <taxon>Deinococcota</taxon>
        <taxon>Deinococci</taxon>
        <taxon>Thermales</taxon>
        <taxon>Thermaceae</taxon>
        <taxon>Calidithermus</taxon>
    </lineage>
</organism>
<keyword evidence="4" id="KW-0066">ATP synthesis</keyword>
<evidence type="ECO:0000256" key="4">
    <source>
        <dbReference type="HAMAP-Rule" id="MF_00311"/>
    </source>
</evidence>
<dbReference type="Proteomes" id="UP000265341">
    <property type="component" value="Unassembled WGS sequence"/>
</dbReference>
<keyword evidence="4" id="KW-0375">Hydrogen ion transport</keyword>
<comment type="function">
    <text evidence="4">Produces ATP from ADP in the presence of a proton gradient across the membrane.</text>
</comment>
<keyword evidence="3 4" id="KW-0406">Ion transport</keyword>
<dbReference type="GO" id="GO:0042777">
    <property type="term" value="P:proton motive force-driven plasma membrane ATP synthesis"/>
    <property type="evidence" value="ECO:0007669"/>
    <property type="project" value="UniProtKB-UniRule"/>
</dbReference>
<evidence type="ECO:0000256" key="5">
    <source>
        <dbReference type="SAM" id="Coils"/>
    </source>
</evidence>
<dbReference type="OrthoDB" id="26328at2"/>
<dbReference type="InterPro" id="IPR002842">
    <property type="entry name" value="ATPase_V1_Esu"/>
</dbReference>
<name>A0A399ETW8_9DEIN</name>
<gene>
    <name evidence="4 6" type="primary">atpE</name>
    <name evidence="6" type="ORF">Mrose_01527</name>
</gene>
<reference evidence="6 7" key="1">
    <citation type="submission" date="2018-08" db="EMBL/GenBank/DDBJ databases">
        <title>Meiothermus roseus NBRC 110900 genome sequencing project.</title>
        <authorList>
            <person name="Da Costa M.S."/>
            <person name="Albuquerque L."/>
            <person name="Raposo P."/>
            <person name="Froufe H.J.C."/>
            <person name="Barroso C.S."/>
            <person name="Egas C."/>
        </authorList>
    </citation>
    <scope>NUCLEOTIDE SEQUENCE [LARGE SCALE GENOMIC DNA]</scope>
    <source>
        <strain evidence="6 7">NBRC 110900</strain>
    </source>
</reference>
<dbReference type="GO" id="GO:0046961">
    <property type="term" value="F:proton-transporting ATPase activity, rotational mechanism"/>
    <property type="evidence" value="ECO:0007669"/>
    <property type="project" value="InterPro"/>
</dbReference>
<dbReference type="HAMAP" id="MF_00311">
    <property type="entry name" value="ATP_synth_E_arch"/>
    <property type="match status" value="1"/>
</dbReference>
<evidence type="ECO:0000256" key="3">
    <source>
        <dbReference type="ARBA" id="ARBA00023065"/>
    </source>
</evidence>
<evidence type="ECO:0000313" key="7">
    <source>
        <dbReference type="Proteomes" id="UP000265341"/>
    </source>
</evidence>
<proteinExistence type="inferred from homology"/>
<dbReference type="SUPFAM" id="SSF160527">
    <property type="entry name" value="V-type ATPase subunit E-like"/>
    <property type="match status" value="1"/>
</dbReference>
<dbReference type="Pfam" id="PF01991">
    <property type="entry name" value="vATP-synt_E"/>
    <property type="match status" value="1"/>
</dbReference>
<dbReference type="AlphaFoldDB" id="A0A399ETW8"/>
<keyword evidence="7" id="KW-1185">Reference proteome</keyword>
<evidence type="ECO:0000313" key="6">
    <source>
        <dbReference type="EMBL" id="RIH86946.1"/>
    </source>
</evidence>
<keyword evidence="5" id="KW-0175">Coiled coil</keyword>
<feature type="coiled-coil region" evidence="5">
    <location>
        <begin position="31"/>
        <end position="66"/>
    </location>
</feature>
<comment type="caution">
    <text evidence="6">The sequence shown here is derived from an EMBL/GenBank/DDBJ whole genome shotgun (WGS) entry which is preliminary data.</text>
</comment>
<dbReference type="RefSeq" id="WP_119277073.1">
    <property type="nucleotide sequence ID" value="NZ_QWLA01000024.1"/>
</dbReference>
<dbReference type="GO" id="GO:0033178">
    <property type="term" value="C:proton-transporting two-sector ATPase complex, catalytic domain"/>
    <property type="evidence" value="ECO:0007669"/>
    <property type="project" value="InterPro"/>
</dbReference>
<dbReference type="GO" id="GO:0005524">
    <property type="term" value="F:ATP binding"/>
    <property type="evidence" value="ECO:0007669"/>
    <property type="project" value="UniProtKB-UniRule"/>
</dbReference>
<evidence type="ECO:0000256" key="2">
    <source>
        <dbReference type="ARBA" id="ARBA00022448"/>
    </source>
</evidence>
<accession>A0A399ETW8</accession>
<comment type="similarity">
    <text evidence="1 4">Belongs to the V-ATPase E subunit family.</text>
</comment>
<dbReference type="Gene3D" id="3.30.2320.30">
    <property type="entry name" value="ATP synthase, E subunit, C-terminal"/>
    <property type="match status" value="1"/>
</dbReference>
<dbReference type="InterPro" id="IPR038495">
    <property type="entry name" value="ATPase_E_C"/>
</dbReference>
<protein>
    <recommendedName>
        <fullName evidence="4">V-type proton ATPase subunit E</fullName>
    </recommendedName>
    <alternativeName>
        <fullName evidence="4">V-ATPase subunit E</fullName>
    </alternativeName>
</protein>
<dbReference type="EMBL" id="QWLA01000024">
    <property type="protein sequence ID" value="RIH86946.1"/>
    <property type="molecule type" value="Genomic_DNA"/>
</dbReference>
<keyword evidence="2 4" id="KW-0813">Transport</keyword>
<evidence type="ECO:0000256" key="1">
    <source>
        <dbReference type="ARBA" id="ARBA00005901"/>
    </source>
</evidence>